<dbReference type="AlphaFoldDB" id="A0A0R1Z2S5"/>
<organism evidence="1 2">
    <name type="scientific">Lentilactobacillus parabuchneri DSM 5707 = NBRC 107865</name>
    <dbReference type="NCBI Taxonomy" id="1423784"/>
    <lineage>
        <taxon>Bacteria</taxon>
        <taxon>Bacillati</taxon>
        <taxon>Bacillota</taxon>
        <taxon>Bacilli</taxon>
        <taxon>Lactobacillales</taxon>
        <taxon>Lactobacillaceae</taxon>
        <taxon>Lentilactobacillus</taxon>
    </lineage>
</organism>
<sequence length="464" mass="54457">MFIDMLLTNPERRQLQLLEAIRAQQRVEFTELSKLLKWPYVSTQQVYRRLMTNYHAITGKKISKKQLVEQCDLIDQVLTQYLVRHSVAYRCLLAAVREQPKPLLQVGSTTISTRLHPFVDWLKDHHLTYNIRTNELQGDERVIRIFGWQLCEIGNLDLELTDDEAKYMEALDNSLPTKAKKSQSVERYLQVTAIRLAKYKYLTQESQTLPKSKRNELMRFTSLPEKSENIKFNLAEIYWLQYMVTYSPYFVDTHTTKMIRPKERAVLPYLIQLVVKTVITRMQVYRSPLYFEELDEFLMEAIQFAILLRQPAIQLDEPDDLADVPELHKIIGMLTRDIPELRRFGDLIIQELNRYLAPFISQKHVAVSYPIKLDDYTVGVLQQRLMTQFMTIDWRISQAPISSEVATPQFEIIAEPDAPAKNQYYWLPWLSIENNIRLLVQKISRWLQGVTWPAAGTSKVPAMK</sequence>
<dbReference type="PATRIC" id="fig|1423784.4.peg.907"/>
<proteinExistence type="predicted"/>
<reference evidence="1 2" key="1">
    <citation type="journal article" date="2015" name="Genome Announc.">
        <title>Expanding the biotechnology potential of lactobacilli through comparative genomics of 213 strains and associated genera.</title>
        <authorList>
            <person name="Sun Z."/>
            <person name="Harris H.M."/>
            <person name="McCann A."/>
            <person name="Guo C."/>
            <person name="Argimon S."/>
            <person name="Zhang W."/>
            <person name="Yang X."/>
            <person name="Jeffery I.B."/>
            <person name="Cooney J.C."/>
            <person name="Kagawa T.F."/>
            <person name="Liu W."/>
            <person name="Song Y."/>
            <person name="Salvetti E."/>
            <person name="Wrobel A."/>
            <person name="Rasinkangas P."/>
            <person name="Parkhill J."/>
            <person name="Rea M.C."/>
            <person name="O'Sullivan O."/>
            <person name="Ritari J."/>
            <person name="Douillard F.P."/>
            <person name="Paul Ross R."/>
            <person name="Yang R."/>
            <person name="Briner A.E."/>
            <person name="Felis G.E."/>
            <person name="de Vos W.M."/>
            <person name="Barrangou R."/>
            <person name="Klaenhammer T.R."/>
            <person name="Caufield P.W."/>
            <person name="Cui Y."/>
            <person name="Zhang H."/>
            <person name="O'Toole P.W."/>
        </authorList>
    </citation>
    <scope>NUCLEOTIDE SEQUENCE [LARGE SCALE GENOMIC DNA]</scope>
    <source>
        <strain evidence="1 2">DSM 5707</strain>
    </source>
</reference>
<gene>
    <name evidence="1" type="ORF">FC51_GL000904</name>
</gene>
<dbReference type="RefSeq" id="WP_057909038.1">
    <property type="nucleotide sequence ID" value="NZ_AZGK01000018.1"/>
</dbReference>
<dbReference type="GeneID" id="69802476"/>
<evidence type="ECO:0000313" key="2">
    <source>
        <dbReference type="Proteomes" id="UP000051957"/>
    </source>
</evidence>
<protein>
    <recommendedName>
        <fullName evidence="3">Mga helix-turn-helix domain-containing protein</fullName>
    </recommendedName>
</protein>
<comment type="caution">
    <text evidence="1">The sequence shown here is derived from an EMBL/GenBank/DDBJ whole genome shotgun (WGS) entry which is preliminary data.</text>
</comment>
<dbReference type="EMBL" id="AZGK01000018">
    <property type="protein sequence ID" value="KRM45315.1"/>
    <property type="molecule type" value="Genomic_DNA"/>
</dbReference>
<dbReference type="Proteomes" id="UP000051957">
    <property type="component" value="Unassembled WGS sequence"/>
</dbReference>
<name>A0A0R1Z2S5_9LACO</name>
<accession>A0A0R1Z2S5</accession>
<evidence type="ECO:0000313" key="1">
    <source>
        <dbReference type="EMBL" id="KRM45315.1"/>
    </source>
</evidence>
<evidence type="ECO:0008006" key="3">
    <source>
        <dbReference type="Google" id="ProtNLM"/>
    </source>
</evidence>